<evidence type="ECO:0000256" key="10">
    <source>
        <dbReference type="ARBA" id="ARBA00022723"/>
    </source>
</evidence>
<dbReference type="Proteomes" id="UP000315496">
    <property type="component" value="Chromosome 5"/>
</dbReference>
<dbReference type="GO" id="GO:0004579">
    <property type="term" value="F:dolichyl-diphosphooligosaccharide-protein glycotransferase activity"/>
    <property type="evidence" value="ECO:0007669"/>
    <property type="project" value="UniProtKB-EC"/>
</dbReference>
<evidence type="ECO:0000256" key="6">
    <source>
        <dbReference type="ARBA" id="ARBA00012605"/>
    </source>
</evidence>
<gene>
    <name evidence="19" type="ORF">GMRT_13767</name>
</gene>
<accession>A0A4Z1SLV4</accession>
<comment type="cofactor">
    <cofactor evidence="2">
        <name>Mg(2+)</name>
        <dbReference type="ChEBI" id="CHEBI:18420"/>
    </cofactor>
</comment>
<keyword evidence="20" id="KW-1185">Reference proteome</keyword>
<comment type="similarity">
    <text evidence="5">Belongs to the STT3 family.</text>
</comment>
<evidence type="ECO:0000256" key="2">
    <source>
        <dbReference type="ARBA" id="ARBA00001946"/>
    </source>
</evidence>
<dbReference type="GO" id="GO:0012505">
    <property type="term" value="C:endomembrane system"/>
    <property type="evidence" value="ECO:0007669"/>
    <property type="project" value="UniProtKB-SubCell"/>
</dbReference>
<comment type="catalytic activity">
    <reaction evidence="15">
        <text>a di-trans,poly-cis-dolichyl diphosphooligosaccharide + L-asparaginyl-[protein] = N(4)-(oligosaccharide-(1-&gt;4)-N-acetyl-beta-D-glucosaminyl-(1-&gt;4)-N-acetyl-beta-D-glucosaminyl)-L-asparaginyl-[protein] + a di-trans,poly-cis-dolichyl diphosphate + H(+)</text>
        <dbReference type="Rhea" id="RHEA:22980"/>
        <dbReference type="Rhea" id="RHEA-COMP:12804"/>
        <dbReference type="Rhea" id="RHEA-COMP:12805"/>
        <dbReference type="Rhea" id="RHEA-COMP:19506"/>
        <dbReference type="Rhea" id="RHEA-COMP:19509"/>
        <dbReference type="ChEBI" id="CHEBI:15378"/>
        <dbReference type="ChEBI" id="CHEBI:50347"/>
        <dbReference type="ChEBI" id="CHEBI:57497"/>
        <dbReference type="ChEBI" id="CHEBI:57570"/>
        <dbReference type="ChEBI" id="CHEBI:132529"/>
        <dbReference type="EC" id="2.4.99.18"/>
    </reaction>
</comment>
<comment type="caution">
    <text evidence="19">The sequence shown here is derived from an EMBL/GenBank/DDBJ whole genome shotgun (WGS) entry which is preliminary data.</text>
</comment>
<keyword evidence="10" id="KW-0479">Metal-binding</keyword>
<feature type="domain" description="STT3/PglB/AglB core" evidence="18">
    <location>
        <begin position="526"/>
        <end position="574"/>
    </location>
</feature>
<organism evidence="19 20">
    <name type="scientific">Giardia muris</name>
    <dbReference type="NCBI Taxonomy" id="5742"/>
    <lineage>
        <taxon>Eukaryota</taxon>
        <taxon>Metamonada</taxon>
        <taxon>Diplomonadida</taxon>
        <taxon>Hexamitidae</taxon>
        <taxon>Giardiinae</taxon>
        <taxon>Giardia</taxon>
    </lineage>
</organism>
<feature type="transmembrane region" description="Helical" evidence="16">
    <location>
        <begin position="171"/>
        <end position="186"/>
    </location>
</feature>
<evidence type="ECO:0000256" key="9">
    <source>
        <dbReference type="ARBA" id="ARBA00022692"/>
    </source>
</evidence>
<dbReference type="VEuPathDB" id="GiardiaDB:GMRT_13767"/>
<feature type="transmembrane region" description="Helical" evidence="16">
    <location>
        <begin position="140"/>
        <end position="159"/>
    </location>
</feature>
<evidence type="ECO:0000256" key="3">
    <source>
        <dbReference type="ARBA" id="ARBA00004127"/>
    </source>
</evidence>
<dbReference type="PANTHER" id="PTHR13872:SF1">
    <property type="entry name" value="DOLICHYL-DIPHOSPHOOLIGOSACCHARIDE--PROTEIN GLYCOSYLTRANSFERASE SUBUNIT STT3B"/>
    <property type="match status" value="1"/>
</dbReference>
<keyword evidence="14" id="KW-0464">Manganese</keyword>
<proteinExistence type="inferred from homology"/>
<dbReference type="GO" id="GO:0016020">
    <property type="term" value="C:membrane"/>
    <property type="evidence" value="ECO:0007669"/>
    <property type="project" value="InterPro"/>
</dbReference>
<evidence type="ECO:0000256" key="14">
    <source>
        <dbReference type="ARBA" id="ARBA00023211"/>
    </source>
</evidence>
<evidence type="ECO:0000256" key="16">
    <source>
        <dbReference type="SAM" id="Phobius"/>
    </source>
</evidence>
<dbReference type="Pfam" id="PF02516">
    <property type="entry name" value="STT3"/>
    <property type="match status" value="1"/>
</dbReference>
<evidence type="ECO:0000313" key="20">
    <source>
        <dbReference type="Proteomes" id="UP000315496"/>
    </source>
</evidence>
<dbReference type="Pfam" id="PF21436">
    <property type="entry name" value="STT3-PglB_core"/>
    <property type="match status" value="1"/>
</dbReference>
<comment type="pathway">
    <text evidence="4">Protein modification; protein glycosylation.</text>
</comment>
<dbReference type="EC" id="2.4.99.18" evidence="6"/>
<evidence type="ECO:0000256" key="11">
    <source>
        <dbReference type="ARBA" id="ARBA00022842"/>
    </source>
</evidence>
<feature type="transmembrane region" description="Helical" evidence="16">
    <location>
        <begin position="309"/>
        <end position="332"/>
    </location>
</feature>
<evidence type="ECO:0000256" key="8">
    <source>
        <dbReference type="ARBA" id="ARBA00022679"/>
    </source>
</evidence>
<keyword evidence="11" id="KW-0460">Magnesium</keyword>
<feature type="domain" description="Oligosaccharyl transferase STT3 N-terminal" evidence="17">
    <location>
        <begin position="14"/>
        <end position="427"/>
    </location>
</feature>
<comment type="cofactor">
    <cofactor evidence="1">
        <name>Mn(2+)</name>
        <dbReference type="ChEBI" id="CHEBI:29035"/>
    </cofactor>
</comment>
<evidence type="ECO:0000256" key="1">
    <source>
        <dbReference type="ARBA" id="ARBA00001936"/>
    </source>
</evidence>
<dbReference type="UniPathway" id="UPA00378"/>
<dbReference type="PANTHER" id="PTHR13872">
    <property type="entry name" value="DOLICHYL-DIPHOSPHOOLIGOSACCHARIDE--PROTEIN GLYCOSYLTRANSFERASE SUBUNIT"/>
    <property type="match status" value="1"/>
</dbReference>
<keyword evidence="8 19" id="KW-0808">Transferase</keyword>
<keyword evidence="13 16" id="KW-0472">Membrane</keyword>
<evidence type="ECO:0000256" key="7">
    <source>
        <dbReference type="ARBA" id="ARBA00022676"/>
    </source>
</evidence>
<comment type="subcellular location">
    <subcellularLocation>
        <location evidence="3">Endomembrane system</location>
        <topology evidence="3">Multi-pass membrane protein</topology>
    </subcellularLocation>
</comment>
<feature type="transmembrane region" description="Helical" evidence="16">
    <location>
        <begin position="394"/>
        <end position="411"/>
    </location>
</feature>
<evidence type="ECO:0000256" key="5">
    <source>
        <dbReference type="ARBA" id="ARBA00010810"/>
    </source>
</evidence>
<sequence length="710" mass="79287">MMPGVVERYVLRPLAVIDLVLIGALAFFCRLMSIVRYELVIHEFDPYFQYKATLYLHEHGSAAFQEWLDTKTWYPLSRSMPISLYPGLMYTSEFFVRVCAWLRLPLSILQACAFMGPVMSVVGCFAAYDMGSLIDGSPRTRTLTGILTALFFSIIPGFIQRSVAGSYDNESNSITAMIIGFNLWLRASSTEGSGSKRWCSLTPLLAVLAYLYMVMSWGAYVFLAILIPLHVFLAILCGMATPQLLAAFRVWEPLSLLAVGLVWREHAGVFTTPVYLPGIGTYLLVIAAEFRTALMPRMRPQSYTALKRFVVLLALVFGLGVGIPVGLKLGLIGKLSGRLLSFINPTYAKRFNPIVASVAEHQPTVWASFYFNAGFLIVTVPVALYYAIIEARSLTTLFLAAYVATTTWFSAVMARMILISSPALSVCAGYAIAKAYEAVVIEQRVKSGKGRVRKLVSIVVILAATCTFIQRFMSHALYCAQEVYSSPSVVLISSQRGPDGRQVYIDDFREAFSWFEHNTAPEARLASWWDYGYQINQLSDRTTLVDGLTRSTYWIGWIGAMLASDEDTAHRICRELGIDYVLVWYGGQVGYSGDDLNKLLWPVRIAGNRHFEERFDWLPGPIVERDYYGGGSNYHAGEGSGGMLRRSLLYKLSYASPNEAQAQYGGGNLGFDRVRMTTFTPPRLRNFKEAYSTEHLLVRVYQVAGSGRNF</sequence>
<feature type="transmembrane region" description="Helical" evidence="16">
    <location>
        <begin position="369"/>
        <end position="387"/>
    </location>
</feature>
<feature type="transmembrane region" description="Helical" evidence="16">
    <location>
        <begin position="108"/>
        <end position="128"/>
    </location>
</feature>
<dbReference type="OrthoDB" id="10261066at2759"/>
<name>A0A4Z1SLV4_GIAMU</name>
<evidence type="ECO:0000256" key="13">
    <source>
        <dbReference type="ARBA" id="ARBA00023136"/>
    </source>
</evidence>
<dbReference type="Gene3D" id="3.40.50.12610">
    <property type="match status" value="1"/>
</dbReference>
<reference evidence="19 20" key="1">
    <citation type="submission" date="2019-05" db="EMBL/GenBank/DDBJ databases">
        <title>The compact genome of Giardia muris reveals important steps in the evolution of intestinal protozoan parasites.</title>
        <authorList>
            <person name="Xu F."/>
            <person name="Jimenez-Gonzalez A."/>
            <person name="Einarsson E."/>
            <person name="Astvaldsson A."/>
            <person name="Peirasmaki D."/>
            <person name="Eckmann L."/>
            <person name="Andersson J.O."/>
            <person name="Svard S.G."/>
            <person name="Jerlstrom-Hultqvist J."/>
        </authorList>
    </citation>
    <scope>NUCLEOTIDE SEQUENCE [LARGE SCALE GENOMIC DNA]</scope>
    <source>
        <strain evidence="19 20">Roberts-Thomson</strain>
    </source>
</reference>
<dbReference type="InterPro" id="IPR003674">
    <property type="entry name" value="Oligo_trans_STT3"/>
</dbReference>
<keyword evidence="9 16" id="KW-0812">Transmembrane</keyword>
<protein>
    <recommendedName>
        <fullName evidence="6">dolichyl-diphosphooligosaccharide--protein glycotransferase</fullName>
        <ecNumber evidence="6">2.4.99.18</ecNumber>
    </recommendedName>
</protein>
<dbReference type="GO" id="GO:0046872">
    <property type="term" value="F:metal ion binding"/>
    <property type="evidence" value="ECO:0007669"/>
    <property type="project" value="UniProtKB-KW"/>
</dbReference>
<dbReference type="InterPro" id="IPR048999">
    <property type="entry name" value="STT3-PglB_core"/>
</dbReference>
<feature type="transmembrane region" description="Helical" evidence="16">
    <location>
        <begin position="12"/>
        <end position="32"/>
    </location>
</feature>
<dbReference type="AlphaFoldDB" id="A0A4Z1SLV4"/>
<evidence type="ECO:0000259" key="17">
    <source>
        <dbReference type="Pfam" id="PF02516"/>
    </source>
</evidence>
<dbReference type="InterPro" id="IPR048307">
    <property type="entry name" value="STT3_N"/>
</dbReference>
<keyword evidence="7" id="KW-0328">Glycosyltransferase</keyword>
<feature type="transmembrane region" description="Helical" evidence="16">
    <location>
        <begin position="269"/>
        <end position="288"/>
    </location>
</feature>
<evidence type="ECO:0000259" key="18">
    <source>
        <dbReference type="Pfam" id="PF21436"/>
    </source>
</evidence>
<evidence type="ECO:0000313" key="19">
    <source>
        <dbReference type="EMBL" id="TNJ26652.1"/>
    </source>
</evidence>
<evidence type="ECO:0000256" key="12">
    <source>
        <dbReference type="ARBA" id="ARBA00022989"/>
    </source>
</evidence>
<evidence type="ECO:0000256" key="4">
    <source>
        <dbReference type="ARBA" id="ARBA00004922"/>
    </source>
</evidence>
<evidence type="ECO:0000256" key="15">
    <source>
        <dbReference type="ARBA" id="ARBA00048829"/>
    </source>
</evidence>
<keyword evidence="12 16" id="KW-1133">Transmembrane helix</keyword>
<dbReference type="EMBL" id="VDLU01000005">
    <property type="protein sequence ID" value="TNJ26652.1"/>
    <property type="molecule type" value="Genomic_DNA"/>
</dbReference>